<gene>
    <name evidence="1" type="ORF">K450DRAFT_243629</name>
</gene>
<keyword evidence="2" id="KW-1185">Reference proteome</keyword>
<name>A0AAD5E836_UMBRA</name>
<comment type="caution">
    <text evidence="1">The sequence shown here is derived from an EMBL/GenBank/DDBJ whole genome shotgun (WGS) entry which is preliminary data.</text>
</comment>
<evidence type="ECO:0000313" key="2">
    <source>
        <dbReference type="Proteomes" id="UP001206595"/>
    </source>
</evidence>
<dbReference type="RefSeq" id="XP_051444055.1">
    <property type="nucleotide sequence ID" value="XM_051589454.1"/>
</dbReference>
<dbReference type="Proteomes" id="UP001206595">
    <property type="component" value="Unassembled WGS sequence"/>
</dbReference>
<evidence type="ECO:0000313" key="1">
    <source>
        <dbReference type="EMBL" id="KAI8579051.1"/>
    </source>
</evidence>
<organism evidence="1 2">
    <name type="scientific">Umbelopsis ramanniana AG</name>
    <dbReference type="NCBI Taxonomy" id="1314678"/>
    <lineage>
        <taxon>Eukaryota</taxon>
        <taxon>Fungi</taxon>
        <taxon>Fungi incertae sedis</taxon>
        <taxon>Mucoromycota</taxon>
        <taxon>Mucoromycotina</taxon>
        <taxon>Umbelopsidomycetes</taxon>
        <taxon>Umbelopsidales</taxon>
        <taxon>Umbelopsidaceae</taxon>
        <taxon>Umbelopsis</taxon>
    </lineage>
</organism>
<reference evidence="1" key="1">
    <citation type="submission" date="2021-06" db="EMBL/GenBank/DDBJ databases">
        <authorList>
            <consortium name="DOE Joint Genome Institute"/>
            <person name="Mondo S.J."/>
            <person name="Amses K.R."/>
            <person name="Simmons D.R."/>
            <person name="Longcore J.E."/>
            <person name="Seto K."/>
            <person name="Alves G.H."/>
            <person name="Bonds A.E."/>
            <person name="Quandt C.A."/>
            <person name="Davis W.J."/>
            <person name="Chang Y."/>
            <person name="Letcher P.M."/>
            <person name="Powell M.J."/>
            <person name="Kuo A."/>
            <person name="Labutti K."/>
            <person name="Pangilinan J."/>
            <person name="Andreopoulos W."/>
            <person name="Tritt A."/>
            <person name="Riley R."/>
            <person name="Hundley H."/>
            <person name="Johnson J."/>
            <person name="Lipzen A."/>
            <person name="Barry K."/>
            <person name="Berbee M.L."/>
            <person name="Buchler N.E."/>
            <person name="Grigoriev I.V."/>
            <person name="Spatafora J.W."/>
            <person name="Stajich J.E."/>
            <person name="James T.Y."/>
        </authorList>
    </citation>
    <scope>NUCLEOTIDE SEQUENCE</scope>
    <source>
        <strain evidence="1">AG</strain>
    </source>
</reference>
<dbReference type="AlphaFoldDB" id="A0AAD5E836"/>
<dbReference type="EMBL" id="MU620923">
    <property type="protein sequence ID" value="KAI8579051.1"/>
    <property type="molecule type" value="Genomic_DNA"/>
</dbReference>
<accession>A0AAD5E836</accession>
<protein>
    <submittedName>
        <fullName evidence="1">Uncharacterized protein</fullName>
    </submittedName>
</protein>
<dbReference type="GeneID" id="75914799"/>
<proteinExistence type="predicted"/>
<reference evidence="1" key="2">
    <citation type="journal article" date="2022" name="Proc. Natl. Acad. Sci. U.S.A.">
        <title>Diploid-dominant life cycles characterize the early evolution of Fungi.</title>
        <authorList>
            <person name="Amses K.R."/>
            <person name="Simmons D.R."/>
            <person name="Longcore J.E."/>
            <person name="Mondo S.J."/>
            <person name="Seto K."/>
            <person name="Jeronimo G.H."/>
            <person name="Bonds A.E."/>
            <person name="Quandt C.A."/>
            <person name="Davis W.J."/>
            <person name="Chang Y."/>
            <person name="Federici B.A."/>
            <person name="Kuo A."/>
            <person name="LaButti K."/>
            <person name="Pangilinan J."/>
            <person name="Andreopoulos W."/>
            <person name="Tritt A."/>
            <person name="Riley R."/>
            <person name="Hundley H."/>
            <person name="Johnson J."/>
            <person name="Lipzen A."/>
            <person name="Barry K."/>
            <person name="Lang B.F."/>
            <person name="Cuomo C.A."/>
            <person name="Buchler N.E."/>
            <person name="Grigoriev I.V."/>
            <person name="Spatafora J.W."/>
            <person name="Stajich J.E."/>
            <person name="James T.Y."/>
        </authorList>
    </citation>
    <scope>NUCLEOTIDE SEQUENCE</scope>
    <source>
        <strain evidence="1">AG</strain>
    </source>
</reference>
<sequence>MSKLIDENVRRHAEENNMKQNMKAVYAQSQATSAGFYAQRLSKNNNYIIPALPRPAPQ</sequence>